<comment type="cofactor">
    <cofactor evidence="10">
        <name>Mg(2+)</name>
        <dbReference type="ChEBI" id="CHEBI:18420"/>
    </cofactor>
</comment>
<dbReference type="Gene3D" id="3.20.20.70">
    <property type="entry name" value="Aldolase class I"/>
    <property type="match status" value="1"/>
</dbReference>
<evidence type="ECO:0000256" key="10">
    <source>
        <dbReference type="HAMAP-Rule" id="MF_00572"/>
    </source>
</evidence>
<comment type="catalytic activity">
    <reaction evidence="1 10">
        <text>3-methyl-2-oxobutanoate + acetyl-CoA + H2O = (2S)-2-isopropylmalate + CoA + H(+)</text>
        <dbReference type="Rhea" id="RHEA:21524"/>
        <dbReference type="ChEBI" id="CHEBI:1178"/>
        <dbReference type="ChEBI" id="CHEBI:11851"/>
        <dbReference type="ChEBI" id="CHEBI:15377"/>
        <dbReference type="ChEBI" id="CHEBI:15378"/>
        <dbReference type="ChEBI" id="CHEBI:57287"/>
        <dbReference type="ChEBI" id="CHEBI:57288"/>
        <dbReference type="EC" id="2.3.3.13"/>
    </reaction>
</comment>
<reference evidence="12" key="1">
    <citation type="journal article" date="2021" name="PeerJ">
        <title>Extensive microbial diversity within the chicken gut microbiome revealed by metagenomics and culture.</title>
        <authorList>
            <person name="Gilroy R."/>
            <person name="Ravi A."/>
            <person name="Getino M."/>
            <person name="Pursley I."/>
            <person name="Horton D.L."/>
            <person name="Alikhan N.F."/>
            <person name="Baker D."/>
            <person name="Gharbi K."/>
            <person name="Hall N."/>
            <person name="Watson M."/>
            <person name="Adriaenssens E.M."/>
            <person name="Foster-Nyarko E."/>
            <person name="Jarju S."/>
            <person name="Secka A."/>
            <person name="Antonio M."/>
            <person name="Oren A."/>
            <person name="Chaudhuri R.R."/>
            <person name="La Ragione R."/>
            <person name="Hildebrand F."/>
            <person name="Pallen M.J."/>
        </authorList>
    </citation>
    <scope>NUCLEOTIDE SEQUENCE</scope>
    <source>
        <strain evidence="12">ChiSxjej3B15-1167</strain>
    </source>
</reference>
<evidence type="ECO:0000256" key="7">
    <source>
        <dbReference type="ARBA" id="ARBA00022679"/>
    </source>
</evidence>
<feature type="binding site" evidence="10">
    <location>
        <position position="243"/>
    </location>
    <ligand>
        <name>Mg(2+)</name>
        <dbReference type="ChEBI" id="CHEBI:18420"/>
    </ligand>
</feature>
<comment type="similarity">
    <text evidence="3 10">Belongs to the alpha-IPM synthase/homocitrate synthase family. LeuA type 2 subfamily.</text>
</comment>
<evidence type="ECO:0000256" key="9">
    <source>
        <dbReference type="ARBA" id="ARBA00023304"/>
    </source>
</evidence>
<organism evidence="12 13">
    <name type="scientific">Candidatus Anaerobutyricum stercoripullorum</name>
    <dbReference type="NCBI Taxonomy" id="2838456"/>
    <lineage>
        <taxon>Bacteria</taxon>
        <taxon>Bacillati</taxon>
        <taxon>Bacillota</taxon>
        <taxon>Clostridia</taxon>
        <taxon>Lachnospirales</taxon>
        <taxon>Lachnospiraceae</taxon>
        <taxon>Anaerobutyricum</taxon>
    </lineage>
</organism>
<dbReference type="InterPro" id="IPR054692">
    <property type="entry name" value="LeuA-like_post-cat"/>
</dbReference>
<feature type="binding site" evidence="10">
    <location>
        <position position="40"/>
    </location>
    <ligand>
        <name>Mg(2+)</name>
        <dbReference type="ChEBI" id="CHEBI:18420"/>
    </ligand>
</feature>
<reference evidence="12" key="2">
    <citation type="submission" date="2021-04" db="EMBL/GenBank/DDBJ databases">
        <authorList>
            <person name="Gilroy R."/>
        </authorList>
    </citation>
    <scope>NUCLEOTIDE SEQUENCE</scope>
    <source>
        <strain evidence="12">ChiSxjej3B15-1167</strain>
    </source>
</reference>
<dbReference type="PROSITE" id="PS00816">
    <property type="entry name" value="AIPM_HOMOCIT_SYNTH_2"/>
    <property type="match status" value="1"/>
</dbReference>
<comment type="pathway">
    <text evidence="2 10">Amino-acid biosynthesis; L-leucine biosynthesis; L-leucine from 3-methyl-2-oxobutanoate: step 1/4.</text>
</comment>
<keyword evidence="5 10" id="KW-0432">Leucine biosynthesis</keyword>
<comment type="subunit">
    <text evidence="10">Homodimer.</text>
</comment>
<dbReference type="PROSITE" id="PS00815">
    <property type="entry name" value="AIPM_HOMOCIT_SYNTH_1"/>
    <property type="match status" value="1"/>
</dbReference>
<keyword evidence="9 10" id="KW-0100">Branched-chain amino acid biosynthesis</keyword>
<name>A0A9D1X509_9FIRM</name>
<feature type="domain" description="Pyruvate carboxyltransferase" evidence="11">
    <location>
        <begin position="31"/>
        <end position="304"/>
    </location>
</feature>
<dbReference type="InterPro" id="IPR000891">
    <property type="entry name" value="PYR_CT"/>
</dbReference>
<dbReference type="GO" id="GO:0003985">
    <property type="term" value="F:acetyl-CoA C-acetyltransferase activity"/>
    <property type="evidence" value="ECO:0007669"/>
    <property type="project" value="UniProtKB-UniRule"/>
</dbReference>
<dbReference type="Pfam" id="PF08502">
    <property type="entry name" value="LeuA_dimer"/>
    <property type="match status" value="1"/>
</dbReference>
<dbReference type="InterPro" id="IPR036230">
    <property type="entry name" value="LeuA_allosteric_dom_sf"/>
</dbReference>
<evidence type="ECO:0000259" key="11">
    <source>
        <dbReference type="PROSITE" id="PS50991"/>
    </source>
</evidence>
<feature type="binding site" evidence="10">
    <location>
        <position position="279"/>
    </location>
    <ligand>
        <name>Mg(2+)</name>
        <dbReference type="ChEBI" id="CHEBI:18420"/>
    </ligand>
</feature>
<dbReference type="GO" id="GO:0000287">
    <property type="term" value="F:magnesium ion binding"/>
    <property type="evidence" value="ECO:0007669"/>
    <property type="project" value="UniProtKB-UniRule"/>
</dbReference>
<proteinExistence type="inferred from homology"/>
<feature type="binding site" evidence="10">
    <location>
        <position position="245"/>
    </location>
    <ligand>
        <name>Mg(2+)</name>
        <dbReference type="ChEBI" id="CHEBI:18420"/>
    </ligand>
</feature>
<dbReference type="InterPro" id="IPR002034">
    <property type="entry name" value="AIPM/Hcit_synth_CS"/>
</dbReference>
<dbReference type="PROSITE" id="PS50991">
    <property type="entry name" value="PYR_CT"/>
    <property type="match status" value="1"/>
</dbReference>
<dbReference type="PANTHER" id="PTHR46911:SF1">
    <property type="entry name" value="2-ISOPROPYLMALATE SYNTHASE"/>
    <property type="match status" value="1"/>
</dbReference>
<evidence type="ECO:0000256" key="6">
    <source>
        <dbReference type="ARBA" id="ARBA00022605"/>
    </source>
</evidence>
<dbReference type="InterPro" id="IPR013785">
    <property type="entry name" value="Aldolase_TIM"/>
</dbReference>
<dbReference type="PANTHER" id="PTHR46911">
    <property type="match status" value="1"/>
</dbReference>
<keyword evidence="7 10" id="KW-0808">Transferase</keyword>
<evidence type="ECO:0000256" key="1">
    <source>
        <dbReference type="ARBA" id="ARBA00000064"/>
    </source>
</evidence>
<evidence type="ECO:0000256" key="3">
    <source>
        <dbReference type="ARBA" id="ARBA00009767"/>
    </source>
</evidence>
<evidence type="ECO:0000313" key="12">
    <source>
        <dbReference type="EMBL" id="HIX73044.1"/>
    </source>
</evidence>
<evidence type="ECO:0000256" key="2">
    <source>
        <dbReference type="ARBA" id="ARBA00004689"/>
    </source>
</evidence>
<dbReference type="Pfam" id="PF22615">
    <property type="entry name" value="IPMS_D2"/>
    <property type="match status" value="1"/>
</dbReference>
<evidence type="ECO:0000256" key="4">
    <source>
        <dbReference type="ARBA" id="ARBA00012973"/>
    </source>
</evidence>
<keyword evidence="10" id="KW-0963">Cytoplasm</keyword>
<dbReference type="GO" id="GO:0005737">
    <property type="term" value="C:cytoplasm"/>
    <property type="evidence" value="ECO:0007669"/>
    <property type="project" value="UniProtKB-SubCell"/>
</dbReference>
<dbReference type="AlphaFoldDB" id="A0A9D1X509"/>
<dbReference type="Proteomes" id="UP000886805">
    <property type="component" value="Unassembled WGS sequence"/>
</dbReference>
<dbReference type="SUPFAM" id="SSF110921">
    <property type="entry name" value="2-isopropylmalate synthase LeuA, allosteric (dimerisation) domain"/>
    <property type="match status" value="1"/>
</dbReference>
<dbReference type="Gene3D" id="3.30.160.270">
    <property type="match status" value="1"/>
</dbReference>
<dbReference type="InterPro" id="IPR013709">
    <property type="entry name" value="2-isopropylmalate_synth_dimer"/>
</dbReference>
<dbReference type="InterPro" id="IPR005668">
    <property type="entry name" value="IPM_Synthase"/>
</dbReference>
<dbReference type="SUPFAM" id="SSF89000">
    <property type="entry name" value="post-HMGL domain-like"/>
    <property type="match status" value="1"/>
</dbReference>
<keyword evidence="10" id="KW-0460">Magnesium</keyword>
<comment type="subcellular location">
    <subcellularLocation>
        <location evidence="10">Cytoplasm</location>
    </subcellularLocation>
</comment>
<dbReference type="Pfam" id="PF00682">
    <property type="entry name" value="HMGL-like"/>
    <property type="match status" value="1"/>
</dbReference>
<keyword evidence="8 10" id="KW-0479">Metal-binding</keyword>
<evidence type="ECO:0000313" key="13">
    <source>
        <dbReference type="Proteomes" id="UP000886805"/>
    </source>
</evidence>
<dbReference type="GO" id="GO:0009098">
    <property type="term" value="P:L-leucine biosynthetic process"/>
    <property type="evidence" value="ECO:0007669"/>
    <property type="project" value="UniProtKB-UniRule"/>
</dbReference>
<evidence type="ECO:0000256" key="5">
    <source>
        <dbReference type="ARBA" id="ARBA00022430"/>
    </source>
</evidence>
<dbReference type="EC" id="2.3.3.13" evidence="4 10"/>
<dbReference type="HAMAP" id="MF_00572">
    <property type="entry name" value="LeuA_type2"/>
    <property type="match status" value="1"/>
</dbReference>
<dbReference type="GO" id="GO:0003852">
    <property type="term" value="F:2-isopropylmalate synthase activity"/>
    <property type="evidence" value="ECO:0007669"/>
    <property type="project" value="UniProtKB-UniRule"/>
</dbReference>
<evidence type="ECO:0000256" key="8">
    <source>
        <dbReference type="ARBA" id="ARBA00022723"/>
    </source>
</evidence>
<protein>
    <recommendedName>
        <fullName evidence="4 10">2-isopropylmalate synthase</fullName>
        <ecNumber evidence="4 10">2.3.3.13</ecNumber>
    </recommendedName>
    <alternativeName>
        <fullName evidence="10">Alpha-IPM synthase</fullName>
    </alternativeName>
    <alternativeName>
        <fullName evidence="10">Alpha-isopropylmalate synthase</fullName>
    </alternativeName>
</protein>
<keyword evidence="6 10" id="KW-0028">Amino-acid biosynthesis</keyword>
<comment type="caution">
    <text evidence="12">The sequence shown here is derived from an EMBL/GenBank/DDBJ whole genome shotgun (WGS) entry which is preliminary data.</text>
</comment>
<dbReference type="SMART" id="SM00917">
    <property type="entry name" value="LeuA_dimer"/>
    <property type="match status" value="1"/>
</dbReference>
<dbReference type="SUPFAM" id="SSF51569">
    <property type="entry name" value="Aldolase"/>
    <property type="match status" value="1"/>
</dbReference>
<feature type="region of interest" description="Regulatory domain" evidence="10">
    <location>
        <begin position="439"/>
        <end position="559"/>
    </location>
</feature>
<dbReference type="InterPro" id="IPR039371">
    <property type="entry name" value="LeuA_N_DRE-TIM"/>
</dbReference>
<dbReference type="CDD" id="cd07942">
    <property type="entry name" value="DRE_TIM_LeuA"/>
    <property type="match status" value="1"/>
</dbReference>
<dbReference type="EMBL" id="DXEQ01000254">
    <property type="protein sequence ID" value="HIX73044.1"/>
    <property type="molecule type" value="Genomic_DNA"/>
</dbReference>
<sequence>MQHADKYKPMYFPSPTHTCKWVTKDHIEQPPIWCSVDLRDGNQALIIPMSLEEKIEFFKLLVKIGFKEIEVGFPAASETEYEFCRTLIEQDLIPDDVTIQVLTQAREHIIKKTFEAIKGVKQAVVHLYNSTSVAQREQVFKKSKEDIIQIAVDGAELLQRLTEEDGGNYRFEYSPESFTGTEMDFALEICNAVLDVWKPTAERPTIINLPVTVSHSMPHVYASQIEFMSDNLKYRDNVVLSVHPHNDRGTGVADAELAVLAGADRVEGTLFGNGERTGNVDIVTLALNMFSHGVDPKLDFSQLPEIVEEYEKVTRMHVYERQPYAGQLVFAAFSGSHQDAIAKGMAWRETHDCDKWTVPYLAIDPKDLGREYEADVIRINSQSGKGGIGFLLDKTYGIRIPPQMREEVGYSVKGVSDHAHKELQPEEVLEVFKEKYVNINAPIELLDVHFDRRDGGIWTELTINKYGVHKVYHGTGNGRLDAVSNALKRHSEIDYTISTYEEHALETGSSSKACAYVAIDSSNDKTYWGVGIDNDIINASVMALISAVNRYMEATGAKK</sequence>
<accession>A0A9D1X509</accession>
<comment type="function">
    <text evidence="10">Catalyzes the condensation of the acetyl group of acetyl-CoA with 3-methyl-2-oxobutanoate (2-ketoisovalerate) to form 3-carboxy-3-hydroxy-4-methylpentanoate (2-isopropylmalate).</text>
</comment>
<dbReference type="NCBIfam" id="NF002991">
    <property type="entry name" value="PRK03739.1"/>
    <property type="match status" value="1"/>
</dbReference>
<gene>
    <name evidence="10" type="primary">leuA</name>
    <name evidence="12" type="ORF">H9849_08485</name>
</gene>